<dbReference type="EMBL" id="LQRT01000002">
    <property type="protein sequence ID" value="KZS42181.1"/>
    <property type="molecule type" value="Genomic_DNA"/>
</dbReference>
<keyword evidence="1" id="KW-0732">Signal</keyword>
<name>A0A163C992_9FLAO</name>
<dbReference type="PROSITE" id="PS51257">
    <property type="entry name" value="PROKAR_LIPOPROTEIN"/>
    <property type="match status" value="1"/>
</dbReference>
<evidence type="ECO:0000256" key="1">
    <source>
        <dbReference type="ARBA" id="ARBA00022729"/>
    </source>
</evidence>
<dbReference type="PANTHER" id="PTHR16026">
    <property type="entry name" value="CARTILAGE ACIDIC PROTEIN 1"/>
    <property type="match status" value="1"/>
</dbReference>
<dbReference type="Pfam" id="PF07593">
    <property type="entry name" value="UnbV_ASPIC"/>
    <property type="match status" value="1"/>
</dbReference>
<dbReference type="InterPro" id="IPR013517">
    <property type="entry name" value="FG-GAP"/>
</dbReference>
<organism evidence="3 4">
    <name type="scientific">Aquimarina aggregata</name>
    <dbReference type="NCBI Taxonomy" id="1642818"/>
    <lineage>
        <taxon>Bacteria</taxon>
        <taxon>Pseudomonadati</taxon>
        <taxon>Bacteroidota</taxon>
        <taxon>Flavobacteriia</taxon>
        <taxon>Flavobacteriales</taxon>
        <taxon>Flavobacteriaceae</taxon>
        <taxon>Aquimarina</taxon>
    </lineage>
</organism>
<accession>A0A163C992</accession>
<keyword evidence="4" id="KW-1185">Reference proteome</keyword>
<dbReference type="PANTHER" id="PTHR16026:SF0">
    <property type="entry name" value="CARTILAGE ACIDIC PROTEIN 1"/>
    <property type="match status" value="1"/>
</dbReference>
<dbReference type="InterPro" id="IPR028994">
    <property type="entry name" value="Integrin_alpha_N"/>
</dbReference>
<feature type="domain" description="ASPIC/UnbV" evidence="2">
    <location>
        <begin position="546"/>
        <end position="613"/>
    </location>
</feature>
<dbReference type="Gene3D" id="2.130.10.130">
    <property type="entry name" value="Integrin alpha, N-terminal"/>
    <property type="match status" value="4"/>
</dbReference>
<evidence type="ECO:0000313" key="3">
    <source>
        <dbReference type="EMBL" id="KZS42181.1"/>
    </source>
</evidence>
<comment type="caution">
    <text evidence="3">The sequence shown here is derived from an EMBL/GenBank/DDBJ whole genome shotgun (WGS) entry which is preliminary data.</text>
</comment>
<dbReference type="InterPro" id="IPR027039">
    <property type="entry name" value="Crtac1"/>
</dbReference>
<dbReference type="SUPFAM" id="SSF69318">
    <property type="entry name" value="Integrin alpha N-terminal domain"/>
    <property type="match status" value="3"/>
</dbReference>
<evidence type="ECO:0000313" key="4">
    <source>
        <dbReference type="Proteomes" id="UP000076715"/>
    </source>
</evidence>
<dbReference type="Proteomes" id="UP000076715">
    <property type="component" value="Unassembled WGS sequence"/>
</dbReference>
<dbReference type="InterPro" id="IPR011519">
    <property type="entry name" value="UnbV_ASPIC"/>
</dbReference>
<dbReference type="Pfam" id="PF13517">
    <property type="entry name" value="FG-GAP_3"/>
    <property type="match status" value="6"/>
</dbReference>
<protein>
    <submittedName>
        <fullName evidence="3">RNA-binding protein</fullName>
    </submittedName>
</protein>
<dbReference type="OrthoDB" id="9816120at2"/>
<evidence type="ECO:0000259" key="2">
    <source>
        <dbReference type="Pfam" id="PF07593"/>
    </source>
</evidence>
<dbReference type="AlphaFoldDB" id="A0A163C992"/>
<dbReference type="RefSeq" id="WP_066309446.1">
    <property type="nucleotide sequence ID" value="NZ_LQRT01000002.1"/>
</dbReference>
<gene>
    <name evidence="3" type="ORF">AWE51_01690</name>
</gene>
<reference evidence="3 4" key="1">
    <citation type="submission" date="2016-01" db="EMBL/GenBank/DDBJ databases">
        <title>The draft genome sequence of Aquimarina sp. RZW4-3-2.</title>
        <authorList>
            <person name="Wang Y."/>
        </authorList>
    </citation>
    <scope>NUCLEOTIDE SEQUENCE [LARGE SCALE GENOMIC DNA]</scope>
    <source>
        <strain evidence="3 4">RZW4-3-2</strain>
    </source>
</reference>
<sequence length="1121" mass="125437">MKTFEIKSLLRNIKSIGLVFITTTLFLACSESNNSAISKHKTETKKLFTAITSTISGIDFENKLIETLESNYYQYMYTYIGGGVAAADFNNDGLMDLFFISNTHDNKLYLNQGDFRFKDITKKAGIQKRKGFDSGVAVADVNNDGFVDIYISRGGWQEEDNKFANMLYINNGDLTFTEKAEALGLADKNRTIQATFFDYDNDNDLDVYISNTPDITSRSKVVDLKAVENDPKTLQLKGSDRLYNNDGTGHFTDVSEKSGLVYDIGFGLNPQVGDLTNDGLLDIYVCNDFNVPDLAYINNGDGTFTESRDKLFKHMSFNSMGSDIADINNDGLPDLMTLDMNPEDYIRSKTTMAMTSIEKFDKMVANGYHQQYMHNMLQLNNGNNSFSEIAHMSGIANTDWSWSLLAADFDLDGYKDIYITNGVYRDVIDRDKNNEILQILRKNGRKPTQEDFFSFAKMLPQQKLTNYFFKNKGNKTFQNTSSTWVDTTATFSNGAVYADLDNDGDLDIVVNNINDKANILKNNAIELQKGNFVKVRLEGPKKNNFGIGTKIKVYFTNNTIQSRQLINTRGFLSSVSNVLHFGFKKQDTISKIEITWPDGKQHVLQKVSSNKLITAKYASDTSLQDTFTEKTTTKTIFKKTTSRFGHIETAFNDYDLQILLPHKLSQTGPAIAKSDVNNDGYDDIFIGGAHGYVAQLLLGNKSGDFKAYSNLDFKKDKQREDVGACFFDVDNDGDQDLYVVSGSYEFNNTPKLLQDRLYLNNGAGQFSKSKNQLPEMITAGSVVVPNDYDNDGDIDLFVGGRVIPGKYPYAPSSYLLINDNGKFIIQTPALAPGLQDIGMVTDAVWVDINNDKATDLVVTGEWMGIEVFINKDNKLLKSDHYETLSSITGWWNKIVVADIDNDGDQDIIGGNLGLNYKFHASKEKPFHVYTRDFDFNGKEDIILAKFYNEKQVPVRGKVCTAQQIPHLAKKITTYNEFANKDLGGILGKGITSALHYQAIEFRSGIFKNNGNGAFEFSPLPIDAQQSPINSILFDDFDGDQIKDLLVAGNNYQSEVETTRADAGIGSFLKGNGTELFSPISNQKSGFFTNKDTRHMLSIKNEKGKFIIVANNNDLLDIFKAY</sequence>
<proteinExistence type="predicted"/>
<dbReference type="STRING" id="1642818.AWE51_01690"/>